<evidence type="ECO:0000313" key="1">
    <source>
        <dbReference type="EMBL" id="KAK3604671.1"/>
    </source>
</evidence>
<proteinExistence type="predicted"/>
<protein>
    <submittedName>
        <fullName evidence="1">Uncharacterized protein</fullName>
    </submittedName>
</protein>
<reference evidence="1" key="2">
    <citation type="journal article" date="2021" name="Genome Biol. Evol.">
        <title>Developing a high-quality reference genome for a parasitic bivalve with doubly uniparental inheritance (Bivalvia: Unionida).</title>
        <authorList>
            <person name="Smith C.H."/>
        </authorList>
    </citation>
    <scope>NUCLEOTIDE SEQUENCE</scope>
    <source>
        <strain evidence="1">CHS0354</strain>
        <tissue evidence="1">Mantle</tissue>
    </source>
</reference>
<keyword evidence="2" id="KW-1185">Reference proteome</keyword>
<organism evidence="1 2">
    <name type="scientific">Potamilus streckersoni</name>
    <dbReference type="NCBI Taxonomy" id="2493646"/>
    <lineage>
        <taxon>Eukaryota</taxon>
        <taxon>Metazoa</taxon>
        <taxon>Spiralia</taxon>
        <taxon>Lophotrochozoa</taxon>
        <taxon>Mollusca</taxon>
        <taxon>Bivalvia</taxon>
        <taxon>Autobranchia</taxon>
        <taxon>Heteroconchia</taxon>
        <taxon>Palaeoheterodonta</taxon>
        <taxon>Unionida</taxon>
        <taxon>Unionoidea</taxon>
        <taxon>Unionidae</taxon>
        <taxon>Ambleminae</taxon>
        <taxon>Lampsilini</taxon>
        <taxon>Potamilus</taxon>
    </lineage>
</organism>
<gene>
    <name evidence="1" type="ORF">CHS0354_009283</name>
</gene>
<dbReference type="Proteomes" id="UP001195483">
    <property type="component" value="Unassembled WGS sequence"/>
</dbReference>
<dbReference type="AlphaFoldDB" id="A0AAE0T6I8"/>
<dbReference type="EMBL" id="JAEAOA010000602">
    <property type="protein sequence ID" value="KAK3604671.1"/>
    <property type="molecule type" value="Genomic_DNA"/>
</dbReference>
<accession>A0AAE0T6I8</accession>
<name>A0AAE0T6I8_9BIVA</name>
<evidence type="ECO:0000313" key="2">
    <source>
        <dbReference type="Proteomes" id="UP001195483"/>
    </source>
</evidence>
<reference evidence="1" key="1">
    <citation type="journal article" date="2021" name="Genome Biol. Evol.">
        <title>A High-Quality Reference Genome for a Parasitic Bivalve with Doubly Uniparental Inheritance (Bivalvia: Unionida).</title>
        <authorList>
            <person name="Smith C.H."/>
        </authorList>
    </citation>
    <scope>NUCLEOTIDE SEQUENCE</scope>
    <source>
        <strain evidence="1">CHS0354</strain>
    </source>
</reference>
<sequence length="128" mass="15040">MGLKSKMNDVKKDVFSDIVNRKVSEIYQIRRNSAPASVFFKRGEERKNINESQETNRETLLLCGKILRTIGDEQTSKTFGKNLRNMGDAMYRRYTMDPSLAREENERRDMNQNLDFPITLMDRRPSSR</sequence>
<reference evidence="1" key="3">
    <citation type="submission" date="2023-05" db="EMBL/GenBank/DDBJ databases">
        <authorList>
            <person name="Smith C.H."/>
        </authorList>
    </citation>
    <scope>NUCLEOTIDE SEQUENCE</scope>
    <source>
        <strain evidence="1">CHS0354</strain>
        <tissue evidence="1">Mantle</tissue>
    </source>
</reference>
<comment type="caution">
    <text evidence="1">The sequence shown here is derived from an EMBL/GenBank/DDBJ whole genome shotgun (WGS) entry which is preliminary data.</text>
</comment>